<name>A0ABU3F3E5_9ENTE</name>
<protein>
    <submittedName>
        <fullName evidence="2">YitT family protein</fullName>
    </submittedName>
</protein>
<feature type="transmembrane region" description="Helical" evidence="1">
    <location>
        <begin position="155"/>
        <end position="179"/>
    </location>
</feature>
<dbReference type="PANTHER" id="PTHR40078">
    <property type="entry name" value="INTEGRAL MEMBRANE PROTEIN-RELATED"/>
    <property type="match status" value="1"/>
</dbReference>
<dbReference type="PANTHER" id="PTHR40078:SF1">
    <property type="entry name" value="INTEGRAL MEMBRANE PROTEIN"/>
    <property type="match status" value="1"/>
</dbReference>
<dbReference type="InterPro" id="IPR038750">
    <property type="entry name" value="YczE/YyaS-like"/>
</dbReference>
<dbReference type="RefSeq" id="WP_311822203.1">
    <property type="nucleotide sequence ID" value="NZ_JARPYF010000011.1"/>
</dbReference>
<keyword evidence="1" id="KW-0472">Membrane</keyword>
<keyword evidence="1" id="KW-1133">Transmembrane helix</keyword>
<reference evidence="2 3" key="1">
    <citation type="submission" date="2023-03" db="EMBL/GenBank/DDBJ databases">
        <authorList>
            <person name="Shen W."/>
            <person name="Cai J."/>
        </authorList>
    </citation>
    <scope>NUCLEOTIDE SEQUENCE [LARGE SCALE GENOMIC DNA]</scope>
    <source>
        <strain evidence="2 3">D6-4</strain>
    </source>
</reference>
<feature type="transmembrane region" description="Helical" evidence="1">
    <location>
        <begin position="100"/>
        <end position="124"/>
    </location>
</feature>
<sequence length="199" mass="20683">MKMLLRNVISVLGSSLVGVGVGLCVVTGLGADALGVLWEGLAKHLPITVGQASLLVTCTCLLIVALIDKKELGLATILNPIATSIFTDLMIKQVTIQGEVVLKLLIVILGISFIGIGSGIAAATNAGKEGYIALSFALANRLSIDLAKIRMILDLICFVTGMFLGGKFMVGPIIGVVLIGPLLKVTTQYCGKKIQPLLG</sequence>
<evidence type="ECO:0000313" key="2">
    <source>
        <dbReference type="EMBL" id="MDT2601658.1"/>
    </source>
</evidence>
<comment type="caution">
    <text evidence="2">The sequence shown here is derived from an EMBL/GenBank/DDBJ whole genome shotgun (WGS) entry which is preliminary data.</text>
</comment>
<gene>
    <name evidence="2" type="ORF">P7D85_17905</name>
</gene>
<organism evidence="2 3">
    <name type="scientific">Enterococcus hulanensis</name>
    <dbReference type="NCBI Taxonomy" id="2559929"/>
    <lineage>
        <taxon>Bacteria</taxon>
        <taxon>Bacillati</taxon>
        <taxon>Bacillota</taxon>
        <taxon>Bacilli</taxon>
        <taxon>Lactobacillales</taxon>
        <taxon>Enterococcaceae</taxon>
        <taxon>Enterococcus</taxon>
    </lineage>
</organism>
<dbReference type="EMBL" id="JARPYI010000012">
    <property type="protein sequence ID" value="MDT2601658.1"/>
    <property type="molecule type" value="Genomic_DNA"/>
</dbReference>
<evidence type="ECO:0000313" key="3">
    <source>
        <dbReference type="Proteomes" id="UP001252875"/>
    </source>
</evidence>
<dbReference type="Pfam" id="PF19700">
    <property type="entry name" value="DUF6198"/>
    <property type="match status" value="1"/>
</dbReference>
<keyword evidence="3" id="KW-1185">Reference proteome</keyword>
<proteinExistence type="predicted"/>
<feature type="transmembrane region" description="Helical" evidence="1">
    <location>
        <begin position="48"/>
        <end position="67"/>
    </location>
</feature>
<dbReference type="Proteomes" id="UP001252875">
    <property type="component" value="Unassembled WGS sequence"/>
</dbReference>
<evidence type="ECO:0000256" key="1">
    <source>
        <dbReference type="SAM" id="Phobius"/>
    </source>
</evidence>
<accession>A0ABU3F3E5</accession>
<keyword evidence="1" id="KW-0812">Transmembrane</keyword>